<dbReference type="GO" id="GO:0005576">
    <property type="term" value="C:extracellular region"/>
    <property type="evidence" value="ECO:0007669"/>
    <property type="project" value="UniProtKB-SubCell"/>
</dbReference>
<evidence type="ECO:0000256" key="8">
    <source>
        <dbReference type="ARBA" id="ARBA00023157"/>
    </source>
</evidence>
<reference evidence="14" key="2">
    <citation type="submission" date="2025-09" db="UniProtKB">
        <authorList>
            <consortium name="Ensembl"/>
        </authorList>
    </citation>
    <scope>IDENTIFICATION</scope>
    <source>
        <strain evidence="14">Glennie</strain>
    </source>
</reference>
<dbReference type="Bgee" id="ENSOANG00000041524">
    <property type="expression patterns" value="Expressed in cerebellum and 6 other cell types or tissues"/>
</dbReference>
<evidence type="ECO:0000256" key="2">
    <source>
        <dbReference type="ARBA" id="ARBA00006348"/>
    </source>
</evidence>
<dbReference type="KEGG" id="oaa:100087778"/>
<reference evidence="14" key="1">
    <citation type="submission" date="2025-08" db="UniProtKB">
        <authorList>
            <consortium name="Ensembl"/>
        </authorList>
    </citation>
    <scope>IDENTIFICATION</scope>
    <source>
        <strain evidence="14">Glennie</strain>
    </source>
</reference>
<dbReference type="CTD" id="6447"/>
<comment type="subcellular location">
    <subcellularLocation>
        <location evidence="1">Secreted</location>
    </subcellularLocation>
</comment>
<dbReference type="InParanoid" id="A0A6I8P6V1"/>
<evidence type="ECO:0000256" key="6">
    <source>
        <dbReference type="ARBA" id="ARBA00022641"/>
    </source>
</evidence>
<organism evidence="14 15">
    <name type="scientific">Ornithorhynchus anatinus</name>
    <name type="common">Duckbill platypus</name>
    <dbReference type="NCBI Taxonomy" id="9258"/>
    <lineage>
        <taxon>Eukaryota</taxon>
        <taxon>Metazoa</taxon>
        <taxon>Chordata</taxon>
        <taxon>Craniata</taxon>
        <taxon>Vertebrata</taxon>
        <taxon>Euteleostomi</taxon>
        <taxon>Mammalia</taxon>
        <taxon>Monotremata</taxon>
        <taxon>Ornithorhynchidae</taxon>
        <taxon>Ornithorhynchus</taxon>
    </lineage>
</organism>
<dbReference type="GO" id="GO:0004857">
    <property type="term" value="F:enzyme inhibitor activity"/>
    <property type="evidence" value="ECO:0007669"/>
    <property type="project" value="Ensembl"/>
</dbReference>
<proteinExistence type="inferred from homology"/>
<dbReference type="OMA" id="LGKWNKN"/>
<dbReference type="AlphaFoldDB" id="A0A6I8P6V1"/>
<feature type="chain" id="PRO_5026126204" description="Neuroendocrine protein 7B2" evidence="13">
    <location>
        <begin position="30"/>
        <end position="216"/>
    </location>
</feature>
<dbReference type="GeneTree" id="ENSGT00390000009816"/>
<accession>A0A6I8P6V1</accession>
<dbReference type="GO" id="GO:0030141">
    <property type="term" value="C:secretory granule"/>
    <property type="evidence" value="ECO:0007669"/>
    <property type="project" value="InterPro"/>
</dbReference>
<dbReference type="Pfam" id="PF05281">
    <property type="entry name" value="Secretogranin_V"/>
    <property type="match status" value="1"/>
</dbReference>
<protein>
    <recommendedName>
        <fullName evidence="3">Neuroendocrine protein 7B2</fullName>
    </recommendedName>
    <alternativeName>
        <fullName evidence="12">Secretogranin-5</fullName>
    </alternativeName>
</protein>
<evidence type="ECO:0000256" key="9">
    <source>
        <dbReference type="ARBA" id="ARBA00023186"/>
    </source>
</evidence>
<sequence length="216" mass="23615">MEPAAPSPAGLPRACLALLLLSGGILVSAHVPRTPDRVSEADIQRLLHGVMEQLGIAQPRVEYPAHEASNVAGPQSIEGGAHEGLQHLGPYSNIPNIVAELAGDNVPKDFSEGQGYPDPPNPCPIGKTATDGCLEHTPDTAEFSREFQMHQHLFDPEHDYPGLGAWSKKLLYEARRAGQRRRRRRSVNPYLQGQRLDNVVAKKSVPRFSEEDEAPE</sequence>
<evidence type="ECO:0000313" key="14">
    <source>
        <dbReference type="Ensembl" id="ENSOANP00000048603.1"/>
    </source>
</evidence>
<dbReference type="GO" id="GO:0046883">
    <property type="term" value="P:regulation of hormone secretion"/>
    <property type="evidence" value="ECO:0000318"/>
    <property type="project" value="GO_Central"/>
</dbReference>
<evidence type="ECO:0000256" key="13">
    <source>
        <dbReference type="SAM" id="SignalP"/>
    </source>
</evidence>
<dbReference type="GO" id="GO:0051082">
    <property type="term" value="F:unfolded protein binding"/>
    <property type="evidence" value="ECO:0007669"/>
    <property type="project" value="Ensembl"/>
</dbReference>
<evidence type="ECO:0000256" key="12">
    <source>
        <dbReference type="ARBA" id="ARBA00029598"/>
    </source>
</evidence>
<dbReference type="GO" id="GO:0007218">
    <property type="term" value="P:neuropeptide signaling pathway"/>
    <property type="evidence" value="ECO:0007669"/>
    <property type="project" value="InterPro"/>
</dbReference>
<evidence type="ECO:0000256" key="7">
    <source>
        <dbReference type="ARBA" id="ARBA00022729"/>
    </source>
</evidence>
<dbReference type="PANTHER" id="PTHR12738:SF0">
    <property type="entry name" value="NEUROENDOCRINE PROTEIN 7B2"/>
    <property type="match status" value="1"/>
</dbReference>
<keyword evidence="8" id="KW-1015">Disulfide bond</keyword>
<keyword evidence="7 13" id="KW-0732">Signal</keyword>
<dbReference type="Ensembl" id="ENSOANT00000053485.1">
    <property type="protein sequence ID" value="ENSOANP00000048603.1"/>
    <property type="gene ID" value="ENSOANG00000041524.1"/>
</dbReference>
<comment type="function">
    <text evidence="10">Acts as a molecular chaperone for PCSK2/PC2, preventing its premature activation in the regulated secretory pathway. Binds to inactive PCSK2 in the endoplasmic reticulum and facilitates its transport from there to later compartments of the secretory pathway where it is proteolytically matured and activated. Also required for cleavage of PCSK2 but does not appear to be involved in its folding. Plays a role in regulating pituitary hormone secretion. The C-terminal peptide inhibits PCSK2 in vitro.</text>
</comment>
<keyword evidence="9" id="KW-0143">Chaperone</keyword>
<keyword evidence="5" id="KW-0964">Secreted</keyword>
<comment type="subunit">
    <text evidence="11">Interacts with PCSK2/PC2 early in the secretory pathway. Dissociation occurs at later stages.</text>
</comment>
<evidence type="ECO:0000256" key="5">
    <source>
        <dbReference type="ARBA" id="ARBA00022525"/>
    </source>
</evidence>
<dbReference type="GeneID" id="100087778"/>
<evidence type="ECO:0000256" key="10">
    <source>
        <dbReference type="ARBA" id="ARBA00025259"/>
    </source>
</evidence>
<dbReference type="GO" id="GO:0006886">
    <property type="term" value="P:intracellular protein transport"/>
    <property type="evidence" value="ECO:0007669"/>
    <property type="project" value="Ensembl"/>
</dbReference>
<dbReference type="GO" id="GO:0016486">
    <property type="term" value="P:peptide hormone processing"/>
    <property type="evidence" value="ECO:0007669"/>
    <property type="project" value="Ensembl"/>
</dbReference>
<evidence type="ECO:0000256" key="1">
    <source>
        <dbReference type="ARBA" id="ARBA00004613"/>
    </source>
</evidence>
<evidence type="ECO:0000256" key="4">
    <source>
        <dbReference type="ARBA" id="ARBA00022448"/>
    </source>
</evidence>
<gene>
    <name evidence="14" type="primary">SCG5</name>
</gene>
<dbReference type="PANTHER" id="PTHR12738">
    <property type="entry name" value="NEUROENDOCRINE PROTEIN 7B2"/>
    <property type="match status" value="1"/>
</dbReference>
<dbReference type="GO" id="GO:0005634">
    <property type="term" value="C:nucleus"/>
    <property type="evidence" value="ECO:0007669"/>
    <property type="project" value="Ensembl"/>
</dbReference>
<evidence type="ECO:0000256" key="11">
    <source>
        <dbReference type="ARBA" id="ARBA00025997"/>
    </source>
</evidence>
<keyword evidence="4" id="KW-0813">Transport</keyword>
<comment type="similarity">
    <text evidence="2">Belongs to the 7B2 family.</text>
</comment>
<name>A0A6I8P6V1_ORNAN</name>
<keyword evidence="15" id="KW-1185">Reference proteome</keyword>
<dbReference type="GO" id="GO:0030234">
    <property type="term" value="F:enzyme regulator activity"/>
    <property type="evidence" value="ECO:0000318"/>
    <property type="project" value="GO_Central"/>
</dbReference>
<evidence type="ECO:0000313" key="15">
    <source>
        <dbReference type="Proteomes" id="UP000002279"/>
    </source>
</evidence>
<feature type="signal peptide" evidence="13">
    <location>
        <begin position="1"/>
        <end position="29"/>
    </location>
</feature>
<keyword evidence="6" id="KW-0765">Sulfation</keyword>
<dbReference type="InterPro" id="IPR007945">
    <property type="entry name" value="Secretogranin_V"/>
</dbReference>
<dbReference type="RefSeq" id="XP_028934047.1">
    <property type="nucleotide sequence ID" value="XM_029078214.2"/>
</dbReference>
<dbReference type="OrthoDB" id="9922675at2759"/>
<dbReference type="FunCoup" id="A0A6I8P6V1">
    <property type="interactions" value="239"/>
</dbReference>
<evidence type="ECO:0000256" key="3">
    <source>
        <dbReference type="ARBA" id="ARBA00019589"/>
    </source>
</evidence>
<dbReference type="Proteomes" id="UP000002279">
    <property type="component" value="Unplaced"/>
</dbReference>